<dbReference type="Proteomes" id="UP000437068">
    <property type="component" value="Unassembled WGS sequence"/>
</dbReference>
<keyword evidence="6" id="KW-1185">Reference proteome</keyword>
<dbReference type="Proteomes" id="UP000486351">
    <property type="component" value="Unassembled WGS sequence"/>
</dbReference>
<dbReference type="AlphaFoldDB" id="A0A6A3PB99"/>
<evidence type="ECO:0000313" key="6">
    <source>
        <dbReference type="Proteomes" id="UP000433483"/>
    </source>
</evidence>
<gene>
    <name evidence="4" type="ORF">PF001_g32480</name>
    <name evidence="3" type="ORF">PF005_g30808</name>
    <name evidence="2" type="ORF">PF006_g30423</name>
    <name evidence="1" type="ORF">PF007_g31828</name>
    <name evidence="5" type="ORF">PF008_g27968</name>
</gene>
<name>A0A6A3PB99_9STRA</name>
<dbReference type="EMBL" id="QXGB01005650">
    <property type="protein sequence ID" value="KAE9162542.1"/>
    <property type="molecule type" value="Genomic_DNA"/>
</dbReference>
<organism evidence="1 9">
    <name type="scientific">Phytophthora fragariae</name>
    <dbReference type="NCBI Taxonomy" id="53985"/>
    <lineage>
        <taxon>Eukaryota</taxon>
        <taxon>Sar</taxon>
        <taxon>Stramenopiles</taxon>
        <taxon>Oomycota</taxon>
        <taxon>Peronosporomycetes</taxon>
        <taxon>Peronosporales</taxon>
        <taxon>Peronosporaceae</taxon>
        <taxon>Phytophthora</taxon>
    </lineage>
</organism>
<comment type="caution">
    <text evidence="1">The sequence shown here is derived from an EMBL/GenBank/DDBJ whole genome shotgun (WGS) entry which is preliminary data.</text>
</comment>
<evidence type="ECO:0000313" key="3">
    <source>
        <dbReference type="EMBL" id="KAE9162542.1"/>
    </source>
</evidence>
<reference evidence="6 7" key="1">
    <citation type="submission" date="2018-08" db="EMBL/GenBank/DDBJ databases">
        <title>Genomic investigation of the strawberry pathogen Phytophthora fragariae indicates pathogenicity is determined by transcriptional variation in three key races.</title>
        <authorList>
            <person name="Adams T.M."/>
            <person name="Armitage A.D."/>
            <person name="Sobczyk M.K."/>
            <person name="Bates H.J."/>
            <person name="Dunwell J.M."/>
            <person name="Nellist C.F."/>
            <person name="Harrison R.J."/>
        </authorList>
    </citation>
    <scope>NUCLEOTIDE SEQUENCE [LARGE SCALE GENOMIC DNA]</scope>
    <source>
        <strain evidence="4 7">A4</strain>
        <strain evidence="3 6">NOV-27</strain>
        <strain evidence="2 8">NOV-5</strain>
        <strain evidence="1 9">NOV-71</strain>
        <strain evidence="5 10">NOV-77</strain>
    </source>
</reference>
<evidence type="ECO:0000313" key="10">
    <source>
        <dbReference type="Proteomes" id="UP000486351"/>
    </source>
</evidence>
<accession>A0A6A3PB99</accession>
<protein>
    <submittedName>
        <fullName evidence="1">Uncharacterized protein</fullName>
    </submittedName>
</protein>
<dbReference type="EMBL" id="QXGA01005800">
    <property type="protein sequence ID" value="KAE9065627.1"/>
    <property type="molecule type" value="Genomic_DNA"/>
</dbReference>
<proteinExistence type="predicted"/>
<evidence type="ECO:0000313" key="4">
    <source>
        <dbReference type="EMBL" id="KAE9261215.1"/>
    </source>
</evidence>
<dbReference type="Proteomes" id="UP000441208">
    <property type="component" value="Unassembled WGS sequence"/>
</dbReference>
<evidence type="ECO:0000313" key="1">
    <source>
        <dbReference type="EMBL" id="KAE9056911.1"/>
    </source>
</evidence>
<dbReference type="EMBL" id="QXFY01003912">
    <property type="protein sequence ID" value="KAE9281126.1"/>
    <property type="molecule type" value="Genomic_DNA"/>
</dbReference>
<dbReference type="Proteomes" id="UP000440732">
    <property type="component" value="Unassembled WGS sequence"/>
</dbReference>
<evidence type="ECO:0000313" key="8">
    <source>
        <dbReference type="Proteomes" id="UP000440732"/>
    </source>
</evidence>
<dbReference type="Proteomes" id="UP000433483">
    <property type="component" value="Unassembled WGS sequence"/>
</dbReference>
<sequence length="56" mass="6746">MQKLYTLVYDKAVAHERHFQQNKRQRMMAKVKDKFRFDQVRPSWNGCSTAEEAGVW</sequence>
<evidence type="ECO:0000313" key="2">
    <source>
        <dbReference type="EMBL" id="KAE9065627.1"/>
    </source>
</evidence>
<evidence type="ECO:0000313" key="7">
    <source>
        <dbReference type="Proteomes" id="UP000437068"/>
    </source>
</evidence>
<dbReference type="EMBL" id="QXGE01009013">
    <property type="protein sequence ID" value="KAE9261215.1"/>
    <property type="molecule type" value="Genomic_DNA"/>
</dbReference>
<evidence type="ECO:0000313" key="9">
    <source>
        <dbReference type="Proteomes" id="UP000441208"/>
    </source>
</evidence>
<dbReference type="EMBL" id="QXFZ01007487">
    <property type="protein sequence ID" value="KAE9056911.1"/>
    <property type="molecule type" value="Genomic_DNA"/>
</dbReference>
<evidence type="ECO:0000313" key="5">
    <source>
        <dbReference type="EMBL" id="KAE9281126.1"/>
    </source>
</evidence>